<comment type="caution">
    <text evidence="1">The sequence shown here is derived from an EMBL/GenBank/DDBJ whole genome shotgun (WGS) entry which is preliminary data.</text>
</comment>
<keyword evidence="2" id="KW-1185">Reference proteome</keyword>
<dbReference type="Proteomes" id="UP000541444">
    <property type="component" value="Unassembled WGS sequence"/>
</dbReference>
<evidence type="ECO:0000313" key="1">
    <source>
        <dbReference type="EMBL" id="KAF6166444.1"/>
    </source>
</evidence>
<sequence length="208" mass="24144">MVPTISAMLVLFQSQPVVPLDVTGFDDHHGLRVVCQMLRQSKASEYVFQDGVGDKKLFEPFFLLFSTSKWYNGELGIAAFSHLQFWLEQELKVPKWGSHDPGGSRRNWSFYQSRSNEVESRSNDLNPWAKVPGEGSFDMPDVSHEYLRDSIVAVWRNFKSDFYTKYVKGKNPRVVKADIAPKFVNIDDWRTLYVSRIMPIGRNWKHLH</sequence>
<name>A0A7J7NHF7_9MAGN</name>
<evidence type="ECO:0000313" key="2">
    <source>
        <dbReference type="Proteomes" id="UP000541444"/>
    </source>
</evidence>
<proteinExistence type="predicted"/>
<protein>
    <submittedName>
        <fullName evidence="1">Uncharacterized protein</fullName>
    </submittedName>
</protein>
<feature type="non-terminal residue" evidence="1">
    <location>
        <position position="1"/>
    </location>
</feature>
<reference evidence="1 2" key="1">
    <citation type="journal article" date="2020" name="IScience">
        <title>Genome Sequencing of the Endangered Kingdonia uniflora (Circaeasteraceae, Ranunculales) Reveals Potential Mechanisms of Evolutionary Specialization.</title>
        <authorList>
            <person name="Sun Y."/>
            <person name="Deng T."/>
            <person name="Zhang A."/>
            <person name="Moore M.J."/>
            <person name="Landis J.B."/>
            <person name="Lin N."/>
            <person name="Zhang H."/>
            <person name="Zhang X."/>
            <person name="Huang J."/>
            <person name="Zhang X."/>
            <person name="Sun H."/>
            <person name="Wang H."/>
        </authorList>
    </citation>
    <scope>NUCLEOTIDE SEQUENCE [LARGE SCALE GENOMIC DNA]</scope>
    <source>
        <strain evidence="1">TB1705</strain>
        <tissue evidence="1">Leaf</tissue>
    </source>
</reference>
<dbReference type="EMBL" id="JACGCM010000792">
    <property type="protein sequence ID" value="KAF6166444.1"/>
    <property type="molecule type" value="Genomic_DNA"/>
</dbReference>
<gene>
    <name evidence="1" type="ORF">GIB67_034995</name>
</gene>
<accession>A0A7J7NHF7</accession>
<organism evidence="1 2">
    <name type="scientific">Kingdonia uniflora</name>
    <dbReference type="NCBI Taxonomy" id="39325"/>
    <lineage>
        <taxon>Eukaryota</taxon>
        <taxon>Viridiplantae</taxon>
        <taxon>Streptophyta</taxon>
        <taxon>Embryophyta</taxon>
        <taxon>Tracheophyta</taxon>
        <taxon>Spermatophyta</taxon>
        <taxon>Magnoliopsida</taxon>
        <taxon>Ranunculales</taxon>
        <taxon>Circaeasteraceae</taxon>
        <taxon>Kingdonia</taxon>
    </lineage>
</organism>
<dbReference type="AlphaFoldDB" id="A0A7J7NHF7"/>